<name>A0A8H3GWA1_9AGAM</name>
<evidence type="ECO:0000313" key="2">
    <source>
        <dbReference type="Proteomes" id="UP000663841"/>
    </source>
</evidence>
<sequence length="152" mass="16979">MERTSKPKTVLAYILPEEALLLTARKSGLHFANSPAGHAWYAMAFEAYHRFERFGPVELHFVLINENKPGHEKGVALVLGYPNQGLDAFPQLSDLGVRVFHSQPRLVTRVGTKGNDWTSPTEDGSGGVDKIMMLRQAPLSSNWSSSSRFRHF</sequence>
<organism evidence="1 2">
    <name type="scientific">Rhizoctonia solani</name>
    <dbReference type="NCBI Taxonomy" id="456999"/>
    <lineage>
        <taxon>Eukaryota</taxon>
        <taxon>Fungi</taxon>
        <taxon>Dikarya</taxon>
        <taxon>Basidiomycota</taxon>
        <taxon>Agaricomycotina</taxon>
        <taxon>Agaricomycetes</taxon>
        <taxon>Cantharellales</taxon>
        <taxon>Ceratobasidiaceae</taxon>
        <taxon>Rhizoctonia</taxon>
    </lineage>
</organism>
<dbReference type="AlphaFoldDB" id="A0A8H3GWA1"/>
<proteinExistence type="predicted"/>
<gene>
    <name evidence="1" type="ORF">RDB_LOCUS171114</name>
</gene>
<reference evidence="1" key="1">
    <citation type="submission" date="2021-01" db="EMBL/GenBank/DDBJ databases">
        <authorList>
            <person name="Kaushik A."/>
        </authorList>
    </citation>
    <scope>NUCLEOTIDE SEQUENCE</scope>
    <source>
        <strain evidence="1">AG3-T5</strain>
    </source>
</reference>
<comment type="caution">
    <text evidence="1">The sequence shown here is derived from an EMBL/GenBank/DDBJ whole genome shotgun (WGS) entry which is preliminary data.</text>
</comment>
<evidence type="ECO:0000313" key="1">
    <source>
        <dbReference type="EMBL" id="CAE6468818.1"/>
    </source>
</evidence>
<protein>
    <submittedName>
        <fullName evidence="1">Uncharacterized protein</fullName>
    </submittedName>
</protein>
<dbReference type="EMBL" id="CAJMWW010000358">
    <property type="protein sequence ID" value="CAE6468818.1"/>
    <property type="molecule type" value="Genomic_DNA"/>
</dbReference>
<dbReference type="Proteomes" id="UP000663841">
    <property type="component" value="Unassembled WGS sequence"/>
</dbReference>
<accession>A0A8H3GWA1</accession>